<dbReference type="Gene3D" id="1.25.40.850">
    <property type="match status" value="1"/>
</dbReference>
<accession>A0A1I7STE0</accession>
<dbReference type="WBParaSite" id="BXY_1631000.1">
    <property type="protein sequence ID" value="BXY_1631000.1"/>
    <property type="gene ID" value="BXY_1631000"/>
</dbReference>
<dbReference type="InterPro" id="IPR043127">
    <property type="entry name" value="Sec-1-like_dom3a"/>
</dbReference>
<dbReference type="AlphaFoldDB" id="A0A1I7STE0"/>
<dbReference type="InterPro" id="IPR043155">
    <property type="entry name" value="VPS33_dom3b"/>
</dbReference>
<dbReference type="Gene3D" id="3.90.830.10">
    <property type="entry name" value="Syntaxin Binding Protein 1, Chain A, domain 2"/>
    <property type="match status" value="1"/>
</dbReference>
<comment type="similarity">
    <text evidence="1">Belongs to the STXBP/unc-18/SEC1 family.</text>
</comment>
<dbReference type="Proteomes" id="UP000095284">
    <property type="component" value="Unplaced"/>
</dbReference>
<dbReference type="eggNOG" id="KOG1302">
    <property type="taxonomic scope" value="Eukaryota"/>
</dbReference>
<reference evidence="3" key="1">
    <citation type="submission" date="2016-11" db="UniProtKB">
        <authorList>
            <consortium name="WormBaseParasite"/>
        </authorList>
    </citation>
    <scope>IDENTIFICATION</scope>
</reference>
<dbReference type="InterPro" id="IPR001619">
    <property type="entry name" value="Sec1-like"/>
</dbReference>
<dbReference type="Gene3D" id="3.40.50.2060">
    <property type="match status" value="1"/>
</dbReference>
<dbReference type="GO" id="GO:0016192">
    <property type="term" value="P:vesicle-mediated transport"/>
    <property type="evidence" value="ECO:0007669"/>
    <property type="project" value="InterPro"/>
</dbReference>
<evidence type="ECO:0000313" key="3">
    <source>
        <dbReference type="WBParaSite" id="BXY_1631000.1"/>
    </source>
</evidence>
<dbReference type="PANTHER" id="PTHR11679">
    <property type="entry name" value="VESICLE PROTEIN SORTING-ASSOCIATED"/>
    <property type="match status" value="1"/>
</dbReference>
<dbReference type="InterPro" id="IPR027482">
    <property type="entry name" value="Sec1-like_dom2"/>
</dbReference>
<proteinExistence type="inferred from homology"/>
<sequence>MSSGDDISDKLKQKLKIQVFKDLDLIDGKKIVVWQNDVLRRIDLMISASEFLEHNVTRHILLPIKFEKGSVLNLEGATSVIFVIPPQKESFLVLKEILSAKKTGIFYHVRVVCRVSKQLSDMLLGNKDLERKVKSFEIWPFFWSPSFGDLVLNTFSLNPIKIFVDDDFELISLCSSGISDLGIIPQIRYKGKSAEKIVNNVKGNTGKGENLFDELVVIDRETDPLTPFMNQYSFSGILDDLFGIDVKNNIKVPKEMMERKVFLENAKYADEGVDIKLSTDVYRELIHLSVRDALAKIRNIFKELSVIENAHSQLSSVNDFKKYMPALQKLSQRKDKASVALHLLTICYCRNAQFGQKTLYEFERSVLYGEVSSGTASPMIEMLLLNGSEEKDTMQALSLIVVQSLVNGGLQPKVWAEYQRLITQSFGIEAVKWCLNLEHTGVINDVNDKSSRFSWLSSELKKLRVAIDPEQDIKADHYSGYVPLMVRMLEKGIRDGWKTFQTIQLEQNSPIYNGLSIRRALFVVGGLTRSELGCLRSLGFTAIFTTNILQSDDLIQLCKLKE</sequence>
<evidence type="ECO:0000313" key="2">
    <source>
        <dbReference type="Proteomes" id="UP000095284"/>
    </source>
</evidence>
<dbReference type="Pfam" id="PF00995">
    <property type="entry name" value="Sec1"/>
    <property type="match status" value="1"/>
</dbReference>
<protein>
    <submittedName>
        <fullName evidence="3">Vacuolar protein sorting-associated protein 33A</fullName>
    </submittedName>
</protein>
<evidence type="ECO:0000256" key="1">
    <source>
        <dbReference type="ARBA" id="ARBA00009884"/>
    </source>
</evidence>
<dbReference type="SUPFAM" id="SSF56815">
    <property type="entry name" value="Sec1/munc18-like (SM) proteins"/>
    <property type="match status" value="1"/>
</dbReference>
<dbReference type="InterPro" id="IPR036045">
    <property type="entry name" value="Sec1-like_sf"/>
</dbReference>
<name>A0A1I7STE0_BURXY</name>
<organism evidence="2 3">
    <name type="scientific">Bursaphelenchus xylophilus</name>
    <name type="common">Pinewood nematode worm</name>
    <name type="synonym">Aphelenchoides xylophilus</name>
    <dbReference type="NCBI Taxonomy" id="6326"/>
    <lineage>
        <taxon>Eukaryota</taxon>
        <taxon>Metazoa</taxon>
        <taxon>Ecdysozoa</taxon>
        <taxon>Nematoda</taxon>
        <taxon>Chromadorea</taxon>
        <taxon>Rhabditida</taxon>
        <taxon>Tylenchina</taxon>
        <taxon>Tylenchomorpha</taxon>
        <taxon>Aphelenchoidea</taxon>
        <taxon>Aphelenchoididae</taxon>
        <taxon>Bursaphelenchus</taxon>
    </lineage>
</organism>
<dbReference type="InterPro" id="IPR043154">
    <property type="entry name" value="Sec-1-like_dom1"/>
</dbReference>
<dbReference type="Gene3D" id="3.40.50.1910">
    <property type="match status" value="2"/>
</dbReference>